<accession>A0AAV4Y329</accession>
<gene>
    <name evidence="1" type="ORF">CEXT_440941</name>
</gene>
<evidence type="ECO:0000313" key="2">
    <source>
        <dbReference type="Proteomes" id="UP001054945"/>
    </source>
</evidence>
<proteinExistence type="predicted"/>
<feature type="non-terminal residue" evidence="1">
    <location>
        <position position="1"/>
    </location>
</feature>
<sequence>SVLQTTPELLKETPMRKNPHYCNLLQEQLLLHSSFFLEKKEEEKNPLPYTQVGKEKRTTEYIQMSFSQSDVCAELFGVTMERGIGFFVAIPL</sequence>
<dbReference type="AlphaFoldDB" id="A0AAV4Y329"/>
<dbReference type="EMBL" id="BPLR01001213">
    <property type="protein sequence ID" value="GIZ00830.1"/>
    <property type="molecule type" value="Genomic_DNA"/>
</dbReference>
<name>A0AAV4Y329_CAEEX</name>
<comment type="caution">
    <text evidence="1">The sequence shown here is derived from an EMBL/GenBank/DDBJ whole genome shotgun (WGS) entry which is preliminary data.</text>
</comment>
<protein>
    <submittedName>
        <fullName evidence="1">Uncharacterized protein</fullName>
    </submittedName>
</protein>
<keyword evidence="2" id="KW-1185">Reference proteome</keyword>
<evidence type="ECO:0000313" key="1">
    <source>
        <dbReference type="EMBL" id="GIZ00830.1"/>
    </source>
</evidence>
<dbReference type="Proteomes" id="UP001054945">
    <property type="component" value="Unassembled WGS sequence"/>
</dbReference>
<reference evidence="1 2" key="1">
    <citation type="submission" date="2021-06" db="EMBL/GenBank/DDBJ databases">
        <title>Caerostris extrusa draft genome.</title>
        <authorList>
            <person name="Kono N."/>
            <person name="Arakawa K."/>
        </authorList>
    </citation>
    <scope>NUCLEOTIDE SEQUENCE [LARGE SCALE GENOMIC DNA]</scope>
</reference>
<organism evidence="1 2">
    <name type="scientific">Caerostris extrusa</name>
    <name type="common">Bark spider</name>
    <name type="synonym">Caerostris bankana</name>
    <dbReference type="NCBI Taxonomy" id="172846"/>
    <lineage>
        <taxon>Eukaryota</taxon>
        <taxon>Metazoa</taxon>
        <taxon>Ecdysozoa</taxon>
        <taxon>Arthropoda</taxon>
        <taxon>Chelicerata</taxon>
        <taxon>Arachnida</taxon>
        <taxon>Araneae</taxon>
        <taxon>Araneomorphae</taxon>
        <taxon>Entelegynae</taxon>
        <taxon>Araneoidea</taxon>
        <taxon>Araneidae</taxon>
        <taxon>Caerostris</taxon>
    </lineage>
</organism>